<dbReference type="InterPro" id="IPR054491">
    <property type="entry name" value="MGH1-like_GH"/>
</dbReference>
<dbReference type="EMBL" id="CAJC01000035">
    <property type="protein sequence ID" value="CCI51891.1"/>
    <property type="molecule type" value="Genomic_DNA"/>
</dbReference>
<dbReference type="AlphaFoldDB" id="A0A077M3Y0"/>
<evidence type="ECO:0000313" key="4">
    <source>
        <dbReference type="Proteomes" id="UP000035720"/>
    </source>
</evidence>
<organism evidence="3 4">
    <name type="scientific">Nostocoides jenkinsii Ben 74</name>
    <dbReference type="NCBI Taxonomy" id="1193518"/>
    <lineage>
        <taxon>Bacteria</taxon>
        <taxon>Bacillati</taxon>
        <taxon>Actinomycetota</taxon>
        <taxon>Actinomycetes</taxon>
        <taxon>Micrococcales</taxon>
        <taxon>Intrasporangiaceae</taxon>
        <taxon>Nostocoides</taxon>
    </lineage>
</organism>
<accession>A0A077M3Y0</accession>
<feature type="domain" description="Putative glycogen debranching enzyme N-terminal" evidence="1">
    <location>
        <begin position="34"/>
        <end position="210"/>
    </location>
</feature>
<dbReference type="GO" id="GO:0005975">
    <property type="term" value="P:carbohydrate metabolic process"/>
    <property type="evidence" value="ECO:0007669"/>
    <property type="project" value="InterPro"/>
</dbReference>
<evidence type="ECO:0000313" key="3">
    <source>
        <dbReference type="EMBL" id="CCI51891.1"/>
    </source>
</evidence>
<keyword evidence="4" id="KW-1185">Reference proteome</keyword>
<dbReference type="Pfam" id="PF14742">
    <property type="entry name" value="GDE_N_bis"/>
    <property type="match status" value="1"/>
</dbReference>
<comment type="caution">
    <text evidence="3">The sequence shown here is derived from an EMBL/GenBank/DDBJ whole genome shotgun (WGS) entry which is preliminary data.</text>
</comment>
<dbReference type="InterPro" id="IPR012341">
    <property type="entry name" value="6hp_glycosidase-like_sf"/>
</dbReference>
<dbReference type="Proteomes" id="UP000035720">
    <property type="component" value="Unassembled WGS sequence"/>
</dbReference>
<dbReference type="SUPFAM" id="SSF48208">
    <property type="entry name" value="Six-hairpin glycosidases"/>
    <property type="match status" value="1"/>
</dbReference>
<sequence>MDRPCPSVKPPCEKSSRVCIGPPTWLHALEIAVDGPATMLSARTGSLRQPGCGLMVDDRRVLSLDELHLDEEAPVAIQAASMGNRTRIWSCARNVGAERPDPSVEVHVDRGLAWPVLTETITLISRAADLVSTTLRLELGGDGAELSRIKGGYLRGELLPATLVTQGDGFALTWADARHTTTVAVDPVPASHALGTADAPSVVEIPLQLTLGTPVTVTVTVTAERRSGSHFDADAGSSEVDWSQVAVDSDDRRLTQLFATSLTDLRHLLLTDPEAPDEVFAAAGTPWYLTLFGRDSIWAARFLLPFDTTLARGTLRTLARRQGTVVDSNAAEEPGKILHEIRRGQFVDHGGGLDLTPTYYGTVDATPLWLILLHDAWRWGLADDDVRALLPNLHAAMEWIIGAADNDLGLLRYVDTTGHGLSNQGWKDSGDSMRFHDGRIASAPIALLEAQTYAVEAARGAAALVEAMGEGDASAWRAWADALAQRIRENYWVDRDGQRFLAMALDGDGRAIDGLGSNMGHALGSGALTPAEASSVVEMLSAPNLLGEFGISTLSRDNAAYNPIGYHTGSVWTHDTAIALLGMVKEGLSTQAAPIALGLVASAVPLDYRAPELFAGDAIGHKPAPYPASCRPQAWAAASAATIVTAVLGISADVPSGRLRLRPMRPSPFGTLRVDGLRWGATPFSVELDRHGVPTVTGLPDEVNVDIA</sequence>
<evidence type="ECO:0000259" key="2">
    <source>
        <dbReference type="Pfam" id="PF22422"/>
    </source>
</evidence>
<dbReference type="Pfam" id="PF22422">
    <property type="entry name" value="MGH1-like_GH"/>
    <property type="match status" value="1"/>
</dbReference>
<dbReference type="Gene3D" id="1.50.10.10">
    <property type="match status" value="1"/>
</dbReference>
<name>A0A077M3Y0_9MICO</name>
<dbReference type="STRING" id="1193518.BN13_130033"/>
<dbReference type="InterPro" id="IPR032856">
    <property type="entry name" value="GDE_N_bis"/>
</dbReference>
<reference evidence="3 4" key="1">
    <citation type="journal article" date="2013" name="ISME J.">
        <title>A metabolic model for members of the genus Tetrasphaera involved in enhanced biological phosphorus removal.</title>
        <authorList>
            <person name="Kristiansen R."/>
            <person name="Nguyen H.T.T."/>
            <person name="Saunders A.M."/>
            <person name="Nielsen J.L."/>
            <person name="Wimmer R."/>
            <person name="Le V.Q."/>
            <person name="McIlroy S.J."/>
            <person name="Petrovski S."/>
            <person name="Seviour R.J."/>
            <person name="Calteau A."/>
            <person name="Nielsen K.L."/>
            <person name="Nielsen P.H."/>
        </authorList>
    </citation>
    <scope>NUCLEOTIDE SEQUENCE [LARGE SCALE GENOMIC DNA]</scope>
    <source>
        <strain evidence="3 4">Ben 74</strain>
    </source>
</reference>
<proteinExistence type="predicted"/>
<protein>
    <submittedName>
        <fullName evidence="3">Putative glycogen debranching enzyme</fullName>
    </submittedName>
</protein>
<evidence type="ECO:0000259" key="1">
    <source>
        <dbReference type="Pfam" id="PF14742"/>
    </source>
</evidence>
<feature type="domain" description="Mannosylglycerate hydrolase MGH1-like glycoside hydrolase" evidence="2">
    <location>
        <begin position="295"/>
        <end position="593"/>
    </location>
</feature>
<dbReference type="InterPro" id="IPR008928">
    <property type="entry name" value="6-hairpin_glycosidase_sf"/>
</dbReference>
<gene>
    <name evidence="3" type="ORF">BN13_130033</name>
</gene>